<feature type="compositionally biased region" description="Low complexity" evidence="14">
    <location>
        <begin position="213"/>
        <end position="228"/>
    </location>
</feature>
<comment type="caution">
    <text evidence="18">The sequence shown here is derived from an EMBL/GenBank/DDBJ whole genome shotgun (WGS) entry which is preliminary data.</text>
</comment>
<keyword evidence="4 13" id="KW-0812">Transmembrane</keyword>
<dbReference type="SUPFAM" id="SSF81665">
    <property type="entry name" value="Calcium ATPase, transmembrane domain M"/>
    <property type="match status" value="1"/>
</dbReference>
<evidence type="ECO:0000256" key="9">
    <source>
        <dbReference type="ARBA" id="ARBA00022967"/>
    </source>
</evidence>
<organism evidence="18 19">
    <name type="scientific">Psilocybe cyanescens</name>
    <dbReference type="NCBI Taxonomy" id="93625"/>
    <lineage>
        <taxon>Eukaryota</taxon>
        <taxon>Fungi</taxon>
        <taxon>Dikarya</taxon>
        <taxon>Basidiomycota</taxon>
        <taxon>Agaricomycotina</taxon>
        <taxon>Agaricomycetes</taxon>
        <taxon>Agaricomycetidae</taxon>
        <taxon>Agaricales</taxon>
        <taxon>Agaricineae</taxon>
        <taxon>Strophariaceae</taxon>
        <taxon>Psilocybe</taxon>
    </lineage>
</organism>
<dbReference type="SFLD" id="SFLDG00002">
    <property type="entry name" value="C1.7:_P-type_atpase_like"/>
    <property type="match status" value="1"/>
</dbReference>
<keyword evidence="7 13" id="KW-0067">ATP-binding</keyword>
<dbReference type="InterPro" id="IPR059000">
    <property type="entry name" value="ATPase_P-type_domA"/>
</dbReference>
<dbReference type="Proteomes" id="UP000283269">
    <property type="component" value="Unassembled WGS sequence"/>
</dbReference>
<feature type="domain" description="P5B-type ATPase N-terminal" evidence="17">
    <location>
        <begin position="300"/>
        <end position="426"/>
    </location>
</feature>
<keyword evidence="10 13" id="KW-1133">Transmembrane helix</keyword>
<dbReference type="SUPFAM" id="SSF81660">
    <property type="entry name" value="Metal cation-transporting ATPase, ATP-binding domain N"/>
    <property type="match status" value="1"/>
</dbReference>
<dbReference type="OrthoDB" id="48943at2759"/>
<proteinExistence type="inferred from homology"/>
<evidence type="ECO:0000256" key="13">
    <source>
        <dbReference type="RuleBase" id="RU362082"/>
    </source>
</evidence>
<evidence type="ECO:0000256" key="3">
    <source>
        <dbReference type="ARBA" id="ARBA00022553"/>
    </source>
</evidence>
<evidence type="ECO:0000256" key="14">
    <source>
        <dbReference type="SAM" id="MobiDB-lite"/>
    </source>
</evidence>
<dbReference type="InterPro" id="IPR008250">
    <property type="entry name" value="ATPase_P-typ_transduc_dom_A_sf"/>
</dbReference>
<dbReference type="InterPro" id="IPR004014">
    <property type="entry name" value="ATPase_P-typ_cation-transptr_N"/>
</dbReference>
<dbReference type="InterPro" id="IPR001757">
    <property type="entry name" value="P_typ_ATPase"/>
</dbReference>
<dbReference type="InterPro" id="IPR023299">
    <property type="entry name" value="ATPase_P-typ_cyto_dom_N"/>
</dbReference>
<dbReference type="Pfam" id="PF13246">
    <property type="entry name" value="Cation_ATPase"/>
    <property type="match status" value="1"/>
</dbReference>
<evidence type="ECO:0000259" key="15">
    <source>
        <dbReference type="Pfam" id="PF00122"/>
    </source>
</evidence>
<evidence type="ECO:0000256" key="8">
    <source>
        <dbReference type="ARBA" id="ARBA00022842"/>
    </source>
</evidence>
<evidence type="ECO:0000256" key="10">
    <source>
        <dbReference type="ARBA" id="ARBA00022989"/>
    </source>
</evidence>
<dbReference type="GO" id="GO:0016020">
    <property type="term" value="C:membrane"/>
    <property type="evidence" value="ECO:0007669"/>
    <property type="project" value="UniProtKB-SubCell"/>
</dbReference>
<evidence type="ECO:0000256" key="4">
    <source>
        <dbReference type="ARBA" id="ARBA00022692"/>
    </source>
</evidence>
<feature type="transmembrane region" description="Helical" evidence="13">
    <location>
        <begin position="317"/>
        <end position="342"/>
    </location>
</feature>
<evidence type="ECO:0000256" key="6">
    <source>
        <dbReference type="ARBA" id="ARBA00022741"/>
    </source>
</evidence>
<feature type="region of interest" description="Disordered" evidence="14">
    <location>
        <begin position="1"/>
        <end position="230"/>
    </location>
</feature>
<dbReference type="Pfam" id="PF00690">
    <property type="entry name" value="Cation_ATPase_N"/>
    <property type="match status" value="1"/>
</dbReference>
<comment type="subcellular location">
    <subcellularLocation>
        <location evidence="1 13">Membrane</location>
        <topology evidence="1 13">Multi-pass membrane protein</topology>
    </subcellularLocation>
</comment>
<gene>
    <name evidence="18" type="ORF">CVT25_013066</name>
</gene>
<dbReference type="InterPro" id="IPR023214">
    <property type="entry name" value="HAD_sf"/>
</dbReference>
<feature type="transmembrane region" description="Helical" evidence="13">
    <location>
        <begin position="1226"/>
        <end position="1244"/>
    </location>
</feature>
<feature type="transmembrane region" description="Helical" evidence="13">
    <location>
        <begin position="1343"/>
        <end position="1365"/>
    </location>
</feature>
<dbReference type="EC" id="7.2.2.-" evidence="13"/>
<dbReference type="PROSITE" id="PS01229">
    <property type="entry name" value="COF_2"/>
    <property type="match status" value="1"/>
</dbReference>
<keyword evidence="19" id="KW-1185">Reference proteome</keyword>
<keyword evidence="6 13" id="KW-0547">Nucleotide-binding</keyword>
<protein>
    <recommendedName>
        <fullName evidence="13">Cation-transporting ATPase</fullName>
        <ecNumber evidence="13">7.2.2.-</ecNumber>
    </recommendedName>
</protein>
<feature type="transmembrane region" description="Helical" evidence="13">
    <location>
        <begin position="482"/>
        <end position="501"/>
    </location>
</feature>
<accession>A0A409XSR1</accession>
<keyword evidence="11 13" id="KW-0472">Membrane</keyword>
<feature type="domain" description="Cation-transporting P-type ATPase N-terminal" evidence="16">
    <location>
        <begin position="450"/>
        <end position="502"/>
    </location>
</feature>
<evidence type="ECO:0000313" key="19">
    <source>
        <dbReference type="Proteomes" id="UP000283269"/>
    </source>
</evidence>
<dbReference type="Gene3D" id="1.20.1110.10">
    <property type="entry name" value="Calcium-transporting ATPase, transmembrane domain"/>
    <property type="match status" value="1"/>
</dbReference>
<evidence type="ECO:0000256" key="11">
    <source>
        <dbReference type="ARBA" id="ARBA00023136"/>
    </source>
</evidence>
<evidence type="ECO:0000256" key="12">
    <source>
        <dbReference type="ARBA" id="ARBA00049360"/>
    </source>
</evidence>
<keyword evidence="8 13" id="KW-0460">Magnesium</keyword>
<dbReference type="STRING" id="93625.A0A409XSR1"/>
<dbReference type="Gene3D" id="3.40.50.1000">
    <property type="entry name" value="HAD superfamily/HAD-like"/>
    <property type="match status" value="1"/>
</dbReference>
<sequence length="1480" mass="164671">MAPIATSSLDPGPHHDYTEGATSLDIDQAIDNRRRSRRDSQYSTYIDADGDGAMFSGPGHIANPSSVSRMSHMELGRRSSDAWLTRRKSMESRPSQRKRRDSRSSQVSRQSVDGAVRPPLDGDESNLPSDNDDIASTGRKRRQPRSPSPPSRAGVFNNLAHLFGRTGTSDDRRPSISQRSSSSRVSRRSRSRQSDAVSENAVDTEDDDEERWGYSSGEEYSESESGQSIDGIRDNASITASMQYDSEPSSPLEASQTLPLISIDPVFGGEARIDMDTTFTLLEPPPPGPPSRQTIYIADEDSTVRFVGYETITLRVWLWRSCCVLTFGILGLLGHWFPYLWLRCVAREKAFKDSHNGFLVVESAYKAIVLISIKTLSYPYRISTVFPETVPIIPGTDSLRLDEQYDTQDSLLHHLLVVDYRHTRFAVDPRTGLFEMVRDWRDPTWTGVASAHRGLDEETKEQRRIVFGKNEIDIEGKSTVSLLVDEVIHPFYVFQIASIILWSLDDYYYYAFCIALISMISITTTLIETKKTVIRMKEMSKLICTMDVLKNGFWMETDSTELVPGDIVNLSTSHLSLIPADFFLLSGDAIVNESMLTGESVPVSKSPVRDEDIIRWRDEKTENAKTFLYCGTKVVRIRGSFTNDGQGRPALAVVARTGFNTTKGALIRSMLFPKPIGFKFYRDSVRFIGVLASIAGLGFCFSAVEFVRIGLPWHTIVVRALDLITVVVPPALPATLSIGTSFAVGRLRKLGIYCISPSRVNVAGKINVCCFDKTGTLTEDGLDILGVRSLDKNEHRFGELSEDVHDLPLGKEKATFLHALATCHSLKMVDGEVIGDPLDVKMFGFTKWTLEEGRVAGTGNIKAKGAVVDQAALVQTVVRPPGSAQFRLEDALKGSARHAHFLELGVIRGFDFVSSLRRMSVIVKRLKSNSMEIYVKGAPEVMADICDKSSFPQDYDDLLSYYTKRGYRVIAIAGKSIEGLSWLKAQRMKREQAESGLKFLGLVIFENRLKPGTTPAIQALRSAHLACRMITGDNPLTAVSVARECSLINQVAHVFAPIFSRGNASTPASKLIWSSMDDPLWKLDSYSLKPMPPPPHLAVEGDEINYQDYSLVITGDVFRWMLNYAPLETVQRMLVKTQIFARMSPDEKNEVVERLQTLGYTVLMCGDGANDCAALKAADVGISLSEAEASVAAPFTTSTPDIGCVLEVIKEGRSALVTSFSCFKYMALYSMIQFTSVTLLYSFASSLGDFQFLYIDLFIIIPIAVTMGRTLPYPRIYPKRPTASLVSKKVLASIIGQIVITSAVQFWAYFWVRGQEWYTPPPTTLPSEGGDNKLESTNYENSVLFYISCFQYILVAAVFSIGPPYRKSMWTNGKRPDISESGKFSHQLNPRLADVFDVLAVGVQYPGFFAELLTLMSFPWGARYTLLLAAAINVVVCLAYEEWGTQGVSTILGMGIRWWQKERRRVRDGKTYKVVEGGMR</sequence>
<feature type="domain" description="P-type ATPase A" evidence="15">
    <location>
        <begin position="547"/>
        <end position="670"/>
    </location>
</feature>
<feature type="transmembrane region" description="Helical" evidence="13">
    <location>
        <begin position="687"/>
        <end position="711"/>
    </location>
</feature>
<dbReference type="SFLD" id="SFLDS00003">
    <property type="entry name" value="Haloacid_Dehalogenase"/>
    <property type="match status" value="1"/>
</dbReference>
<keyword evidence="9 13" id="KW-1278">Translocase</keyword>
<dbReference type="SFLD" id="SFLDF00027">
    <property type="entry name" value="p-type_atpase"/>
    <property type="match status" value="1"/>
</dbReference>
<dbReference type="FunFam" id="3.40.50.1000:FF:000068">
    <property type="entry name" value="Cation-transporting ATPase"/>
    <property type="match status" value="1"/>
</dbReference>
<keyword evidence="3" id="KW-0597">Phosphoprotein</keyword>
<dbReference type="FunCoup" id="A0A409XSR1">
    <property type="interactions" value="136"/>
</dbReference>
<evidence type="ECO:0000256" key="2">
    <source>
        <dbReference type="ARBA" id="ARBA00006000"/>
    </source>
</evidence>
<dbReference type="GO" id="GO:0046872">
    <property type="term" value="F:metal ion binding"/>
    <property type="evidence" value="ECO:0007669"/>
    <property type="project" value="UniProtKB-UniRule"/>
</dbReference>
<comment type="catalytic activity">
    <reaction evidence="12 13">
        <text>ATP + H2O = ADP + phosphate + H(+)</text>
        <dbReference type="Rhea" id="RHEA:13065"/>
        <dbReference type="ChEBI" id="CHEBI:15377"/>
        <dbReference type="ChEBI" id="CHEBI:15378"/>
        <dbReference type="ChEBI" id="CHEBI:30616"/>
        <dbReference type="ChEBI" id="CHEBI:43474"/>
        <dbReference type="ChEBI" id="CHEBI:456216"/>
    </reaction>
</comment>
<dbReference type="Pfam" id="PF00122">
    <property type="entry name" value="E1-E2_ATPase"/>
    <property type="match status" value="1"/>
</dbReference>
<dbReference type="GO" id="GO:0015662">
    <property type="term" value="F:P-type ion transporter activity"/>
    <property type="evidence" value="ECO:0007669"/>
    <property type="project" value="InterPro"/>
</dbReference>
<evidence type="ECO:0000313" key="18">
    <source>
        <dbReference type="EMBL" id="PPQ93726.1"/>
    </source>
</evidence>
<dbReference type="InterPro" id="IPR006544">
    <property type="entry name" value="P-type_TPase_V"/>
</dbReference>
<name>A0A409XSR1_PSICY</name>
<reference evidence="18 19" key="1">
    <citation type="journal article" date="2018" name="Evol. Lett.">
        <title>Horizontal gene cluster transfer increased hallucinogenic mushroom diversity.</title>
        <authorList>
            <person name="Reynolds H.T."/>
            <person name="Vijayakumar V."/>
            <person name="Gluck-Thaler E."/>
            <person name="Korotkin H.B."/>
            <person name="Matheny P.B."/>
            <person name="Slot J.C."/>
        </authorList>
    </citation>
    <scope>NUCLEOTIDE SEQUENCE [LARGE SCALE GENOMIC DNA]</scope>
    <source>
        <strain evidence="18 19">2631</strain>
    </source>
</reference>
<evidence type="ECO:0000256" key="1">
    <source>
        <dbReference type="ARBA" id="ARBA00004141"/>
    </source>
</evidence>
<dbReference type="InterPro" id="IPR023298">
    <property type="entry name" value="ATPase_P-typ_TM_dom_sf"/>
</dbReference>
<dbReference type="PANTHER" id="PTHR45630:SF8">
    <property type="entry name" value="CATION-TRANSPORTING ATPASE"/>
    <property type="match status" value="1"/>
</dbReference>
<keyword evidence="5 13" id="KW-0479">Metal-binding</keyword>
<dbReference type="PRINTS" id="PR00119">
    <property type="entry name" value="CATATPASE"/>
</dbReference>
<dbReference type="Gene3D" id="2.70.150.10">
    <property type="entry name" value="Calcium-transporting ATPase, cytoplasmic transduction domain A"/>
    <property type="match status" value="1"/>
</dbReference>
<dbReference type="FunFam" id="3.40.1110.10:FF:000057">
    <property type="entry name" value="Cation-transporting ATPase"/>
    <property type="match status" value="1"/>
</dbReference>
<dbReference type="NCBIfam" id="TIGR01494">
    <property type="entry name" value="ATPase_P-type"/>
    <property type="match status" value="1"/>
</dbReference>
<feature type="transmembrane region" description="Helical" evidence="13">
    <location>
        <begin position="723"/>
        <end position="744"/>
    </location>
</feature>
<dbReference type="GO" id="GO:0019829">
    <property type="term" value="F:ATPase-coupled monoatomic cation transmembrane transporter activity"/>
    <property type="evidence" value="ECO:0007669"/>
    <property type="project" value="UniProtKB-UniRule"/>
</dbReference>
<dbReference type="InterPro" id="IPR047819">
    <property type="entry name" value="P5A-ATPase_N"/>
</dbReference>
<dbReference type="NCBIfam" id="TIGR01657">
    <property type="entry name" value="P-ATPase-V"/>
    <property type="match status" value="1"/>
</dbReference>
<dbReference type="Pfam" id="PF12409">
    <property type="entry name" value="P5-ATPase"/>
    <property type="match status" value="1"/>
</dbReference>
<dbReference type="CDD" id="cd07542">
    <property type="entry name" value="P-type_ATPase_cation"/>
    <property type="match status" value="1"/>
</dbReference>
<dbReference type="PROSITE" id="PS00154">
    <property type="entry name" value="ATPASE_E1_E2"/>
    <property type="match status" value="1"/>
</dbReference>
<feature type="transmembrane region" description="Helical" evidence="13">
    <location>
        <begin position="507"/>
        <end position="527"/>
    </location>
</feature>
<dbReference type="InterPro" id="IPR047821">
    <property type="entry name" value="P5B-type_ATPase"/>
</dbReference>
<evidence type="ECO:0000256" key="5">
    <source>
        <dbReference type="ARBA" id="ARBA00022723"/>
    </source>
</evidence>
<evidence type="ECO:0000256" key="7">
    <source>
        <dbReference type="ARBA" id="ARBA00022840"/>
    </source>
</evidence>
<feature type="compositionally biased region" description="Basic and acidic residues" evidence="14">
    <location>
        <begin position="71"/>
        <end position="80"/>
    </location>
</feature>
<dbReference type="GO" id="GO:0006874">
    <property type="term" value="P:intracellular calcium ion homeostasis"/>
    <property type="evidence" value="ECO:0007669"/>
    <property type="project" value="TreeGrafter"/>
</dbReference>
<dbReference type="InParanoid" id="A0A409XSR1"/>
<dbReference type="SUPFAM" id="SSF56784">
    <property type="entry name" value="HAD-like"/>
    <property type="match status" value="1"/>
</dbReference>
<dbReference type="PANTHER" id="PTHR45630">
    <property type="entry name" value="CATION-TRANSPORTING ATPASE-RELATED"/>
    <property type="match status" value="1"/>
</dbReference>
<dbReference type="GO" id="GO:0005524">
    <property type="term" value="F:ATP binding"/>
    <property type="evidence" value="ECO:0007669"/>
    <property type="project" value="UniProtKB-UniRule"/>
</dbReference>
<dbReference type="Gene3D" id="3.40.1110.10">
    <property type="entry name" value="Calcium-transporting ATPase, cytoplasmic domain N"/>
    <property type="match status" value="1"/>
</dbReference>
<dbReference type="FunFam" id="1.20.1110.10:FF:000023">
    <property type="entry name" value="Cation-transporting ATPase"/>
    <property type="match status" value="1"/>
</dbReference>
<feature type="transmembrane region" description="Helical" evidence="13">
    <location>
        <begin position="1250"/>
        <end position="1269"/>
    </location>
</feature>
<comment type="similarity">
    <text evidence="2 13">Belongs to the cation transport ATPase (P-type) (TC 3.A.3) family. Type V subfamily.</text>
</comment>
<evidence type="ECO:0000259" key="17">
    <source>
        <dbReference type="Pfam" id="PF12409"/>
    </source>
</evidence>
<dbReference type="InterPro" id="IPR036412">
    <property type="entry name" value="HAD-like_sf"/>
</dbReference>
<dbReference type="GO" id="GO:0016887">
    <property type="term" value="F:ATP hydrolysis activity"/>
    <property type="evidence" value="ECO:0007669"/>
    <property type="project" value="InterPro"/>
</dbReference>
<dbReference type="InterPro" id="IPR044492">
    <property type="entry name" value="P_typ_ATPase_HD_dom"/>
</dbReference>
<dbReference type="SUPFAM" id="SSF81653">
    <property type="entry name" value="Calcium ATPase, transduction domain A"/>
    <property type="match status" value="1"/>
</dbReference>
<evidence type="ECO:0000259" key="16">
    <source>
        <dbReference type="Pfam" id="PF00690"/>
    </source>
</evidence>
<feature type="transmembrane region" description="Helical" evidence="13">
    <location>
        <begin position="1290"/>
        <end position="1312"/>
    </location>
</feature>
<dbReference type="EMBL" id="NHYD01000622">
    <property type="protein sequence ID" value="PPQ93726.1"/>
    <property type="molecule type" value="Genomic_DNA"/>
</dbReference>
<feature type="compositionally biased region" description="Low complexity" evidence="14">
    <location>
        <begin position="175"/>
        <end position="184"/>
    </location>
</feature>
<dbReference type="InterPro" id="IPR018303">
    <property type="entry name" value="ATPase_P-typ_P_site"/>
</dbReference>